<evidence type="ECO:0000313" key="1">
    <source>
        <dbReference type="EMBL" id="KAG8199425.1"/>
    </source>
</evidence>
<name>A0AAV6VS05_9ARAC</name>
<accession>A0AAV6VS05</accession>
<dbReference type="AlphaFoldDB" id="A0AAV6VS05"/>
<evidence type="ECO:0000313" key="2">
    <source>
        <dbReference type="Proteomes" id="UP000827092"/>
    </source>
</evidence>
<sequence>MVDIPRHEDPLFLTVAQPRNLSLVRENGYSFRLGFWESVEEDKNTTTTLESQIIPNYQLSCHSKCMETTCGSYFRDFVNIAKKKPTFGR</sequence>
<keyword evidence="2" id="KW-1185">Reference proteome</keyword>
<gene>
    <name evidence="1" type="ORF">JTE90_000293</name>
</gene>
<comment type="caution">
    <text evidence="1">The sequence shown here is derived from an EMBL/GenBank/DDBJ whole genome shotgun (WGS) entry which is preliminary data.</text>
</comment>
<reference evidence="1 2" key="1">
    <citation type="journal article" date="2022" name="Nat. Ecol. Evol.">
        <title>A masculinizing supergene underlies an exaggerated male reproductive morph in a spider.</title>
        <authorList>
            <person name="Hendrickx F."/>
            <person name="De Corte Z."/>
            <person name="Sonet G."/>
            <person name="Van Belleghem S.M."/>
            <person name="Kostlbacher S."/>
            <person name="Vangestel C."/>
        </authorList>
    </citation>
    <scope>NUCLEOTIDE SEQUENCE [LARGE SCALE GENOMIC DNA]</scope>
    <source>
        <strain evidence="1">W744_W776</strain>
    </source>
</reference>
<proteinExistence type="predicted"/>
<dbReference type="EMBL" id="JAFNEN010000027">
    <property type="protein sequence ID" value="KAG8199425.1"/>
    <property type="molecule type" value="Genomic_DNA"/>
</dbReference>
<dbReference type="Proteomes" id="UP000827092">
    <property type="component" value="Unassembled WGS sequence"/>
</dbReference>
<protein>
    <submittedName>
        <fullName evidence="1">Uncharacterized protein</fullName>
    </submittedName>
</protein>
<organism evidence="1 2">
    <name type="scientific">Oedothorax gibbosus</name>
    <dbReference type="NCBI Taxonomy" id="931172"/>
    <lineage>
        <taxon>Eukaryota</taxon>
        <taxon>Metazoa</taxon>
        <taxon>Ecdysozoa</taxon>
        <taxon>Arthropoda</taxon>
        <taxon>Chelicerata</taxon>
        <taxon>Arachnida</taxon>
        <taxon>Araneae</taxon>
        <taxon>Araneomorphae</taxon>
        <taxon>Entelegynae</taxon>
        <taxon>Araneoidea</taxon>
        <taxon>Linyphiidae</taxon>
        <taxon>Erigoninae</taxon>
        <taxon>Oedothorax</taxon>
    </lineage>
</organism>